<feature type="transmembrane region" description="Helical" evidence="1">
    <location>
        <begin position="37"/>
        <end position="56"/>
    </location>
</feature>
<dbReference type="PROSITE" id="PS50887">
    <property type="entry name" value="GGDEF"/>
    <property type="match status" value="1"/>
</dbReference>
<sequence length="357" mass="36541">MHEQVVLLRRRLALTAAPLAGAAGASGAGLVADRVGLDVPLGLVALLGALLGVMAVRPVRLRIERWSTGPAGVLTGLTAALLLAAMLTLLGLSVLVPAVVTSTASYSVQMAPTRARVGQNLAVILGVSALSLGAHAGGLVDGVIGPTLASLLGATLLLFTLPTLVNTADGARRAERTARALDAERHEHVRELEHAARHDQLTGLLSRRGLAEPLDRAATGAAPAAQTAVLFIDLDGFKAVNDAFGHAAGDELLVAAARRLRRSVREDDVVARTGGDEFVVVMSALSDAHEAEATAERIRVAIARPFALAAGPAHLGASTGVVVTPTPRTAEALLAEADAAMYAAKRGRQGRARVGSG</sequence>
<dbReference type="Gene3D" id="3.30.70.270">
    <property type="match status" value="1"/>
</dbReference>
<keyword evidence="4" id="KW-1185">Reference proteome</keyword>
<dbReference type="GO" id="GO:0052621">
    <property type="term" value="F:diguanylate cyclase activity"/>
    <property type="evidence" value="ECO:0007669"/>
    <property type="project" value="UniProtKB-EC"/>
</dbReference>
<dbReference type="Proteomes" id="UP001589748">
    <property type="component" value="Unassembled WGS sequence"/>
</dbReference>
<dbReference type="RefSeq" id="WP_380135124.1">
    <property type="nucleotide sequence ID" value="NZ_JBHLUI010000003.1"/>
</dbReference>
<accession>A0ABV5LSQ1</accession>
<dbReference type="InterPro" id="IPR029787">
    <property type="entry name" value="Nucleotide_cyclase"/>
</dbReference>
<comment type="caution">
    <text evidence="3">The sequence shown here is derived from an EMBL/GenBank/DDBJ whole genome shotgun (WGS) entry which is preliminary data.</text>
</comment>
<dbReference type="InterPro" id="IPR000160">
    <property type="entry name" value="GGDEF_dom"/>
</dbReference>
<dbReference type="SMART" id="SM00267">
    <property type="entry name" value="GGDEF"/>
    <property type="match status" value="1"/>
</dbReference>
<dbReference type="PANTHER" id="PTHR46663:SF2">
    <property type="entry name" value="GGDEF DOMAIN-CONTAINING PROTEIN"/>
    <property type="match status" value="1"/>
</dbReference>
<evidence type="ECO:0000313" key="3">
    <source>
        <dbReference type="EMBL" id="MFB9377107.1"/>
    </source>
</evidence>
<dbReference type="Pfam" id="PF00990">
    <property type="entry name" value="GGDEF"/>
    <property type="match status" value="1"/>
</dbReference>
<organism evidence="3 4">
    <name type="scientific">Kineococcus gynurae</name>
    <dbReference type="NCBI Taxonomy" id="452979"/>
    <lineage>
        <taxon>Bacteria</taxon>
        <taxon>Bacillati</taxon>
        <taxon>Actinomycetota</taxon>
        <taxon>Actinomycetes</taxon>
        <taxon>Kineosporiales</taxon>
        <taxon>Kineosporiaceae</taxon>
        <taxon>Kineococcus</taxon>
    </lineage>
</organism>
<feature type="domain" description="GGDEF" evidence="2">
    <location>
        <begin position="225"/>
        <end position="357"/>
    </location>
</feature>
<dbReference type="PANTHER" id="PTHR46663">
    <property type="entry name" value="DIGUANYLATE CYCLASE DGCT-RELATED"/>
    <property type="match status" value="1"/>
</dbReference>
<gene>
    <name evidence="3" type="ORF">ACFFVI_09000</name>
</gene>
<name>A0ABV5LSQ1_9ACTN</name>
<feature type="transmembrane region" description="Helical" evidence="1">
    <location>
        <begin position="120"/>
        <end position="140"/>
    </location>
</feature>
<keyword evidence="1" id="KW-0812">Transmembrane</keyword>
<proteinExistence type="predicted"/>
<dbReference type="NCBIfam" id="TIGR00254">
    <property type="entry name" value="GGDEF"/>
    <property type="match status" value="1"/>
</dbReference>
<feature type="transmembrane region" description="Helical" evidence="1">
    <location>
        <begin position="147"/>
        <end position="165"/>
    </location>
</feature>
<dbReference type="CDD" id="cd01949">
    <property type="entry name" value="GGDEF"/>
    <property type="match status" value="1"/>
</dbReference>
<feature type="transmembrane region" description="Helical" evidence="1">
    <location>
        <begin position="77"/>
        <end position="100"/>
    </location>
</feature>
<dbReference type="InterPro" id="IPR043128">
    <property type="entry name" value="Rev_trsase/Diguanyl_cyclase"/>
</dbReference>
<evidence type="ECO:0000259" key="2">
    <source>
        <dbReference type="PROSITE" id="PS50887"/>
    </source>
</evidence>
<evidence type="ECO:0000313" key="4">
    <source>
        <dbReference type="Proteomes" id="UP001589748"/>
    </source>
</evidence>
<keyword evidence="3" id="KW-0808">Transferase</keyword>
<evidence type="ECO:0000256" key="1">
    <source>
        <dbReference type="SAM" id="Phobius"/>
    </source>
</evidence>
<keyword evidence="1" id="KW-1133">Transmembrane helix</keyword>
<keyword evidence="1" id="KW-0472">Membrane</keyword>
<protein>
    <submittedName>
        <fullName evidence="3">Diguanylate cyclase domain-containing protein</fullName>
        <ecNumber evidence="3">2.7.7.65</ecNumber>
    </submittedName>
</protein>
<reference evidence="3 4" key="1">
    <citation type="submission" date="2024-09" db="EMBL/GenBank/DDBJ databases">
        <authorList>
            <person name="Sun Q."/>
            <person name="Mori K."/>
        </authorList>
    </citation>
    <scope>NUCLEOTIDE SEQUENCE [LARGE SCALE GENOMIC DNA]</scope>
    <source>
        <strain evidence="3 4">TISTR 1856</strain>
    </source>
</reference>
<keyword evidence="3" id="KW-0548">Nucleotidyltransferase</keyword>
<dbReference type="SUPFAM" id="SSF55073">
    <property type="entry name" value="Nucleotide cyclase"/>
    <property type="match status" value="1"/>
</dbReference>
<dbReference type="EC" id="2.7.7.65" evidence="3"/>
<dbReference type="EMBL" id="JBHMDM010000004">
    <property type="protein sequence ID" value="MFB9377107.1"/>
    <property type="molecule type" value="Genomic_DNA"/>
</dbReference>
<dbReference type="InterPro" id="IPR052163">
    <property type="entry name" value="DGC-Regulatory_Protein"/>
</dbReference>